<evidence type="ECO:0000256" key="4">
    <source>
        <dbReference type="ARBA" id="ARBA00023284"/>
    </source>
</evidence>
<dbReference type="PROSITE" id="PS51352">
    <property type="entry name" value="THIOREDOXIN_2"/>
    <property type="match status" value="1"/>
</dbReference>
<keyword evidence="3" id="KW-1015">Disulfide bond</keyword>
<dbReference type="InterPro" id="IPR013766">
    <property type="entry name" value="Thioredoxin_domain"/>
</dbReference>
<feature type="chain" id="PRO_5019086917" evidence="5">
    <location>
        <begin position="26"/>
        <end position="501"/>
    </location>
</feature>
<protein>
    <submittedName>
        <fullName evidence="7">Redoxin domain-containing protein</fullName>
    </submittedName>
</protein>
<dbReference type="InterPro" id="IPR013740">
    <property type="entry name" value="Redoxin"/>
</dbReference>
<dbReference type="AlphaFoldDB" id="A0A431U9D5"/>
<comment type="subcellular location">
    <subcellularLocation>
        <location evidence="1">Cell envelope</location>
    </subcellularLocation>
</comment>
<keyword evidence="2" id="KW-0201">Cytochrome c-type biogenesis</keyword>
<dbReference type="GO" id="GO:0016491">
    <property type="term" value="F:oxidoreductase activity"/>
    <property type="evidence" value="ECO:0007669"/>
    <property type="project" value="InterPro"/>
</dbReference>
<dbReference type="GO" id="GO:0017004">
    <property type="term" value="P:cytochrome complex assembly"/>
    <property type="evidence" value="ECO:0007669"/>
    <property type="project" value="UniProtKB-KW"/>
</dbReference>
<keyword evidence="5" id="KW-0732">Signal</keyword>
<accession>A0A431U9D5</accession>
<dbReference type="Proteomes" id="UP000282184">
    <property type="component" value="Unassembled WGS sequence"/>
</dbReference>
<name>A0A431U9D5_9BACT</name>
<dbReference type="PANTHER" id="PTHR42852">
    <property type="entry name" value="THIOL:DISULFIDE INTERCHANGE PROTEIN DSBE"/>
    <property type="match status" value="1"/>
</dbReference>
<feature type="domain" description="Thioredoxin" evidence="6">
    <location>
        <begin position="349"/>
        <end position="492"/>
    </location>
</feature>
<keyword evidence="4" id="KW-0676">Redox-active center</keyword>
<dbReference type="Gene3D" id="3.40.30.10">
    <property type="entry name" value="Glutaredoxin"/>
    <property type="match status" value="1"/>
</dbReference>
<sequence>MPHLFASRRAALLLPAALLAGLLTAACSSAPGTRSAAARPAVIRGHVDHPQSPAVTLVHYRDLITYQYDSLRLPLTADGGFQLRLDTLTRPIELLLAHNQRQLTLFVEPGDSLHLRFDGAEPEQTLRFTGRGAGINTYLAELDRRGMASGLLGTPAGQRIGHADTLRRRATAFRWQQQRLLDSVAARLPLSPAARQFARFGIDYEWGNVQLDYPGFYRYAAKKELPGVDTAYYAFIRQLRLPNDSALHVDGYRSYLSSYLMYRQGGGRANEPANTAAQRRWDQRYLAVLDQTLGRSRSRDEAVAHWLAEAMDFRQPGLVAPLVESFRHSSRDTSLSGLISRRFAQKLKLAPGQSAPAFALADTSGRTVALSSFRGRVVYLDFWATWCGPCLQEMKAAPPLYRAYAGRPDVAFVAVSLDHDAPAWRRWVRRNAHPGVTYLHAPGMETPVAKDYQINGIPSYWLIGPDGRIVDNAPPRPSQLPALQQVIDKARQLGGPTVVRR</sequence>
<evidence type="ECO:0000256" key="3">
    <source>
        <dbReference type="ARBA" id="ARBA00023157"/>
    </source>
</evidence>
<evidence type="ECO:0000256" key="1">
    <source>
        <dbReference type="ARBA" id="ARBA00004196"/>
    </source>
</evidence>
<evidence type="ECO:0000256" key="2">
    <source>
        <dbReference type="ARBA" id="ARBA00022748"/>
    </source>
</evidence>
<dbReference type="PANTHER" id="PTHR42852:SF6">
    <property type="entry name" value="THIOL:DISULFIDE INTERCHANGE PROTEIN DSBE"/>
    <property type="match status" value="1"/>
</dbReference>
<dbReference type="InterPro" id="IPR036249">
    <property type="entry name" value="Thioredoxin-like_sf"/>
</dbReference>
<dbReference type="InterPro" id="IPR006311">
    <property type="entry name" value="TAT_signal"/>
</dbReference>
<dbReference type="Pfam" id="PF08534">
    <property type="entry name" value="Redoxin"/>
    <property type="match status" value="1"/>
</dbReference>
<evidence type="ECO:0000313" key="8">
    <source>
        <dbReference type="Proteomes" id="UP000282184"/>
    </source>
</evidence>
<gene>
    <name evidence="7" type="ORF">EJV47_02940</name>
</gene>
<evidence type="ECO:0000259" key="6">
    <source>
        <dbReference type="PROSITE" id="PS51352"/>
    </source>
</evidence>
<organism evidence="7 8">
    <name type="scientific">Hymenobacter gummosus</name>
    <dbReference type="NCBI Taxonomy" id="1776032"/>
    <lineage>
        <taxon>Bacteria</taxon>
        <taxon>Pseudomonadati</taxon>
        <taxon>Bacteroidota</taxon>
        <taxon>Cytophagia</taxon>
        <taxon>Cytophagales</taxon>
        <taxon>Hymenobacteraceae</taxon>
        <taxon>Hymenobacter</taxon>
    </lineage>
</organism>
<dbReference type="EMBL" id="RXOF01000001">
    <property type="protein sequence ID" value="RTQ53707.1"/>
    <property type="molecule type" value="Genomic_DNA"/>
</dbReference>
<proteinExistence type="predicted"/>
<comment type="caution">
    <text evidence="7">The sequence shown here is derived from an EMBL/GenBank/DDBJ whole genome shotgun (WGS) entry which is preliminary data.</text>
</comment>
<dbReference type="InterPro" id="IPR050553">
    <property type="entry name" value="Thioredoxin_ResA/DsbE_sf"/>
</dbReference>
<keyword evidence="8" id="KW-1185">Reference proteome</keyword>
<dbReference type="GO" id="GO:0030313">
    <property type="term" value="C:cell envelope"/>
    <property type="evidence" value="ECO:0007669"/>
    <property type="project" value="UniProtKB-SubCell"/>
</dbReference>
<dbReference type="SUPFAM" id="SSF52833">
    <property type="entry name" value="Thioredoxin-like"/>
    <property type="match status" value="1"/>
</dbReference>
<reference evidence="7 8" key="1">
    <citation type="submission" date="2018-12" db="EMBL/GenBank/DDBJ databases">
        <title>Hymenobacter gummosus sp. nov., isolated from a spring.</title>
        <authorList>
            <person name="Nie L."/>
        </authorList>
    </citation>
    <scope>NUCLEOTIDE SEQUENCE [LARGE SCALE GENOMIC DNA]</scope>
    <source>
        <strain evidence="7 8">KCTC 52166</strain>
    </source>
</reference>
<dbReference type="OrthoDB" id="6399635at2"/>
<feature type="signal peptide" evidence="5">
    <location>
        <begin position="1"/>
        <end position="25"/>
    </location>
</feature>
<evidence type="ECO:0000256" key="5">
    <source>
        <dbReference type="SAM" id="SignalP"/>
    </source>
</evidence>
<dbReference type="PROSITE" id="PS51318">
    <property type="entry name" value="TAT"/>
    <property type="match status" value="1"/>
</dbReference>
<dbReference type="CDD" id="cd02966">
    <property type="entry name" value="TlpA_like_family"/>
    <property type="match status" value="1"/>
</dbReference>
<dbReference type="RefSeq" id="WP_126691634.1">
    <property type="nucleotide sequence ID" value="NZ_RXOF01000001.1"/>
</dbReference>
<evidence type="ECO:0000313" key="7">
    <source>
        <dbReference type="EMBL" id="RTQ53707.1"/>
    </source>
</evidence>